<accession>A0A4U0XJ68</accession>
<feature type="compositionally biased region" description="Polar residues" evidence="2">
    <location>
        <begin position="909"/>
        <end position="927"/>
    </location>
</feature>
<dbReference type="InterPro" id="IPR036866">
    <property type="entry name" value="RibonucZ/Hydroxyglut_hydro"/>
</dbReference>
<evidence type="ECO:0000313" key="4">
    <source>
        <dbReference type="EMBL" id="TKA77222.1"/>
    </source>
</evidence>
<organism evidence="4 5">
    <name type="scientific">Cryomyces minteri</name>
    <dbReference type="NCBI Taxonomy" id="331657"/>
    <lineage>
        <taxon>Eukaryota</taxon>
        <taxon>Fungi</taxon>
        <taxon>Dikarya</taxon>
        <taxon>Ascomycota</taxon>
        <taxon>Pezizomycotina</taxon>
        <taxon>Dothideomycetes</taxon>
        <taxon>Dothideomycetes incertae sedis</taxon>
        <taxon>Cryomyces</taxon>
    </lineage>
</organism>
<dbReference type="OrthoDB" id="421671at2759"/>
<dbReference type="InterPro" id="IPR019384">
    <property type="entry name" value="FHIP"/>
</dbReference>
<dbReference type="Proteomes" id="UP000308768">
    <property type="component" value="Unassembled WGS sequence"/>
</dbReference>
<dbReference type="PANTHER" id="PTHR33835:SF1">
    <property type="entry name" value="METALLO-BETA-LACTAMASE DOMAIN-CONTAINING PROTEIN"/>
    <property type="match status" value="1"/>
</dbReference>
<dbReference type="InterPro" id="IPR045669">
    <property type="entry name" value="FHIP_C"/>
</dbReference>
<dbReference type="PANTHER" id="PTHR33835">
    <property type="entry name" value="YALI0C07656P"/>
    <property type="match status" value="1"/>
</dbReference>
<evidence type="ECO:0000259" key="3">
    <source>
        <dbReference type="Pfam" id="PF19314"/>
    </source>
</evidence>
<comment type="similarity">
    <text evidence="1">Belongs to the FHIP family.</text>
</comment>
<dbReference type="Pfam" id="PF10257">
    <property type="entry name" value="RAI16-like"/>
    <property type="match status" value="1"/>
</dbReference>
<evidence type="ECO:0000256" key="1">
    <source>
        <dbReference type="ARBA" id="ARBA00024336"/>
    </source>
</evidence>
<proteinExistence type="inferred from homology"/>
<gene>
    <name evidence="4" type="ORF">B0A49_03615</name>
</gene>
<dbReference type="SUPFAM" id="SSF56281">
    <property type="entry name" value="Metallo-hydrolase/oxidoreductase"/>
    <property type="match status" value="1"/>
</dbReference>
<feature type="domain" description="FHF complex subunit HOOK-interacting protein C-terminal" evidence="3">
    <location>
        <begin position="682"/>
        <end position="726"/>
    </location>
</feature>
<feature type="region of interest" description="Disordered" evidence="2">
    <location>
        <begin position="830"/>
        <end position="927"/>
    </location>
</feature>
<dbReference type="AlphaFoldDB" id="A0A4U0XJ68"/>
<dbReference type="Pfam" id="PF19314">
    <property type="entry name" value="DUF5917"/>
    <property type="match status" value="1"/>
</dbReference>
<evidence type="ECO:0000313" key="5">
    <source>
        <dbReference type="Proteomes" id="UP000308768"/>
    </source>
</evidence>
<dbReference type="EMBL" id="NAJN01000198">
    <property type="protein sequence ID" value="TKA77222.1"/>
    <property type="molecule type" value="Genomic_DNA"/>
</dbReference>
<name>A0A4U0XJ68_9PEZI</name>
<comment type="caution">
    <text evidence="4">The sequence shown here is derived from an EMBL/GenBank/DDBJ whole genome shotgun (WGS) entry which is preliminary data.</text>
</comment>
<protein>
    <recommendedName>
        <fullName evidence="3">FHF complex subunit HOOK-interacting protein C-terminal domain-containing protein</fullName>
    </recommendedName>
</protein>
<dbReference type="InterPro" id="IPR025638">
    <property type="entry name" value="DUF4336"/>
</dbReference>
<evidence type="ECO:0000256" key="2">
    <source>
        <dbReference type="SAM" id="MobiDB-lite"/>
    </source>
</evidence>
<sequence length="1028" mass="112333">MSSKLVPSDPEKVMVIRRVSKNITTLSVPFFRFGHLKVGGRGTIVRLNSGALAVFSPVALTPEVKKTISALGEVKYITALDIEHHIFLGLWHKEFPDAKVMGPEGLAEKRAKSKDVENVPFSVVFSSKGDNAVDADFDSEFQYEFVSAHPNKEIVFNHIPDRTLIEADLMFNLPATEQFSKSGVSATSGWLTRFFGSLNNTRGSAIWQKRFIWYALSAKDRKGFNASISRIDKFDFDRIIPCHGDVIESDGKGIFRKVMEWHLKASQKSSRLAITQHVSRAAMDFWSRLIGGVGSQTRQTTSTNPQQRLARFKGIYSKIQTSPKTASLAFNGPAAESLRTSFQRLASLIHDESRAPAPHICLSFAASSQVYVTVARLASSSQHEGIVKEAVAVFGALIDSEEEDFLGSATFAKTLMSFVGEVINSGTVVLGIQTQGDIVELLFGIAAKIRLQPEILPVWFTPSAHSELDVKAVVQKTDFAGITQKEDFPLCYQLIDHVHHEGSIGDFARTGLLYVFESASSSEDLEEWLVGSDLPTLMASGLGALYSQLSRLVIQRGMSRNPQTVTAALRLASVILYNNHNYAVFTLLRVTKVLAEGPQRTVGALDAETEVYLSLAGALGGDDDLDEAYGNHLKDVSDLVESHPCSGRILTPNDAPIDSSRSGYIFKSGPRNVIAHFLSLDDPFLRSLLSLLETFLTNNIETNLALTEAFVNLASCAQVRLEGWLAVDPKKYQFIDSSDGDALPTKETGLEKDQDGFEPDEQEQLQRLYKARRKTSWSVQENPLVLGILQLLQRELDTIRVDVPSLDELIAARKDVLKLSEKVGEVLQLDPLSDPLGSGRKPGDALSDPASALTQKQPPSNPTPKRAPAKSPNGSPLKSSPAKPARGHRRGGSMTLHRPKGSPAPSILTHENSATSPTRSAFDSRSFSPLSLTGITRGNVYRPPSSDADSLAEVLKRRIRLPAIAGGLKGTSEDLSAVEVDEVGRKSGAREVSLSHVLTNAVLLQEFVLEIVAVLQVRASLFEEVRFV</sequence>
<keyword evidence="5" id="KW-1185">Reference proteome</keyword>
<reference evidence="4 5" key="1">
    <citation type="submission" date="2017-03" db="EMBL/GenBank/DDBJ databases">
        <title>Genomes of endolithic fungi from Antarctica.</title>
        <authorList>
            <person name="Coleine C."/>
            <person name="Masonjones S."/>
            <person name="Stajich J.E."/>
        </authorList>
    </citation>
    <scope>NUCLEOTIDE SEQUENCE [LARGE SCALE GENOMIC DNA]</scope>
    <source>
        <strain evidence="4 5">CCFEE 5187</strain>
    </source>
</reference>
<dbReference type="Pfam" id="PF14234">
    <property type="entry name" value="DUF4336"/>
    <property type="match status" value="1"/>
</dbReference>